<dbReference type="EMBL" id="CM000140">
    <property type="protein sequence ID" value="EAZ27793.1"/>
    <property type="molecule type" value="Genomic_DNA"/>
</dbReference>
<protein>
    <submittedName>
        <fullName evidence="2">Uncharacterized protein</fullName>
    </submittedName>
</protein>
<feature type="compositionally biased region" description="Basic and acidic residues" evidence="1">
    <location>
        <begin position="43"/>
        <end position="52"/>
    </location>
</feature>
<sequence>MGRRHTILALTGELDGENRRGEGVRKKTDEEDGLNGENEDFTVEEKAGSRRI</sequence>
<reference evidence="2" key="2">
    <citation type="submission" date="2008-12" db="EMBL/GenBank/DDBJ databases">
        <title>Improved gene annotation of the rice (Oryza sativa) genomes.</title>
        <authorList>
            <person name="Wang J."/>
            <person name="Li R."/>
            <person name="Fan W."/>
            <person name="Huang Q."/>
            <person name="Zhang J."/>
            <person name="Zhou Y."/>
            <person name="Hu Y."/>
            <person name="Zi S."/>
            <person name="Li J."/>
            <person name="Ni P."/>
            <person name="Zheng H."/>
            <person name="Zhang Y."/>
            <person name="Zhao M."/>
            <person name="Hao Q."/>
            <person name="McDermott J."/>
            <person name="Samudrala R."/>
            <person name="Kristiansen K."/>
            <person name="Wong G.K.-S."/>
        </authorList>
    </citation>
    <scope>NUCLEOTIDE SEQUENCE</scope>
</reference>
<feature type="region of interest" description="Disordered" evidence="1">
    <location>
        <begin position="1"/>
        <end position="52"/>
    </location>
</feature>
<feature type="compositionally biased region" description="Basic and acidic residues" evidence="1">
    <location>
        <begin position="16"/>
        <end position="29"/>
    </location>
</feature>
<organism evidence="2">
    <name type="scientific">Oryza sativa subsp. japonica</name>
    <name type="common">Rice</name>
    <dbReference type="NCBI Taxonomy" id="39947"/>
    <lineage>
        <taxon>Eukaryota</taxon>
        <taxon>Viridiplantae</taxon>
        <taxon>Streptophyta</taxon>
        <taxon>Embryophyta</taxon>
        <taxon>Tracheophyta</taxon>
        <taxon>Spermatophyta</taxon>
        <taxon>Magnoliopsida</taxon>
        <taxon>Liliopsida</taxon>
        <taxon>Poales</taxon>
        <taxon>Poaceae</taxon>
        <taxon>BOP clade</taxon>
        <taxon>Oryzoideae</taxon>
        <taxon>Oryzeae</taxon>
        <taxon>Oryzinae</taxon>
        <taxon>Oryza</taxon>
        <taxon>Oryza sativa</taxon>
    </lineage>
</organism>
<accession>A3AKF4</accession>
<proteinExistence type="predicted"/>
<dbReference type="Proteomes" id="UP000007752">
    <property type="component" value="Chromosome 3"/>
</dbReference>
<dbReference type="AlphaFoldDB" id="A3AKF4"/>
<evidence type="ECO:0000313" key="2">
    <source>
        <dbReference type="EMBL" id="EAZ27793.1"/>
    </source>
</evidence>
<reference evidence="2" key="1">
    <citation type="journal article" date="2005" name="PLoS Biol.">
        <title>The genomes of Oryza sativa: a history of duplications.</title>
        <authorList>
            <person name="Yu J."/>
            <person name="Wang J."/>
            <person name="Lin W."/>
            <person name="Li S."/>
            <person name="Li H."/>
            <person name="Zhou J."/>
            <person name="Ni P."/>
            <person name="Dong W."/>
            <person name="Hu S."/>
            <person name="Zeng C."/>
            <person name="Zhang J."/>
            <person name="Zhang Y."/>
            <person name="Li R."/>
            <person name="Xu Z."/>
            <person name="Li S."/>
            <person name="Li X."/>
            <person name="Zheng H."/>
            <person name="Cong L."/>
            <person name="Lin L."/>
            <person name="Yin J."/>
            <person name="Geng J."/>
            <person name="Li G."/>
            <person name="Shi J."/>
            <person name="Liu J."/>
            <person name="Lv H."/>
            <person name="Li J."/>
            <person name="Wang J."/>
            <person name="Deng Y."/>
            <person name="Ran L."/>
            <person name="Shi X."/>
            <person name="Wang X."/>
            <person name="Wu Q."/>
            <person name="Li C."/>
            <person name="Ren X."/>
            <person name="Wang J."/>
            <person name="Wang X."/>
            <person name="Li D."/>
            <person name="Liu D."/>
            <person name="Zhang X."/>
            <person name="Ji Z."/>
            <person name="Zhao W."/>
            <person name="Sun Y."/>
            <person name="Zhang Z."/>
            <person name="Bao J."/>
            <person name="Han Y."/>
            <person name="Dong L."/>
            <person name="Ji J."/>
            <person name="Chen P."/>
            <person name="Wu S."/>
            <person name="Liu J."/>
            <person name="Xiao Y."/>
            <person name="Bu D."/>
            <person name="Tan J."/>
            <person name="Yang L."/>
            <person name="Ye C."/>
            <person name="Zhang J."/>
            <person name="Xu J."/>
            <person name="Zhou Y."/>
            <person name="Yu Y."/>
            <person name="Zhang B."/>
            <person name="Zhuang S."/>
            <person name="Wei H."/>
            <person name="Liu B."/>
            <person name="Lei M."/>
            <person name="Yu H."/>
            <person name="Li Y."/>
            <person name="Xu H."/>
            <person name="Wei S."/>
            <person name="He X."/>
            <person name="Fang L."/>
            <person name="Zhang Z."/>
            <person name="Zhang Y."/>
            <person name="Huang X."/>
            <person name="Su Z."/>
            <person name="Tong W."/>
            <person name="Li J."/>
            <person name="Tong Z."/>
            <person name="Li S."/>
            <person name="Ye J."/>
            <person name="Wang L."/>
            <person name="Fang L."/>
            <person name="Lei T."/>
            <person name="Chen C."/>
            <person name="Chen H."/>
            <person name="Xu Z."/>
            <person name="Li H."/>
            <person name="Huang H."/>
            <person name="Zhang F."/>
            <person name="Xu H."/>
            <person name="Li N."/>
            <person name="Zhao C."/>
            <person name="Li S."/>
            <person name="Dong L."/>
            <person name="Huang Y."/>
            <person name="Li L."/>
            <person name="Xi Y."/>
            <person name="Qi Q."/>
            <person name="Li W."/>
            <person name="Zhang B."/>
            <person name="Hu W."/>
            <person name="Zhang Y."/>
            <person name="Tian X."/>
            <person name="Jiao Y."/>
            <person name="Liang X."/>
            <person name="Jin J."/>
            <person name="Gao L."/>
            <person name="Zheng W."/>
            <person name="Hao B."/>
            <person name="Liu S."/>
            <person name="Wang W."/>
            <person name="Yuan L."/>
            <person name="Cao M."/>
            <person name="McDermott J."/>
            <person name="Samudrala R."/>
            <person name="Wang J."/>
            <person name="Wong G.K."/>
            <person name="Yang H."/>
        </authorList>
    </citation>
    <scope>NUCLEOTIDE SEQUENCE [LARGE SCALE GENOMIC DNA]</scope>
</reference>
<gene>
    <name evidence="2" type="ORF">OsJ_11738</name>
</gene>
<feature type="compositionally biased region" description="Acidic residues" evidence="1">
    <location>
        <begin position="30"/>
        <end position="42"/>
    </location>
</feature>
<name>A3AKF4_ORYSJ</name>
<evidence type="ECO:0000256" key="1">
    <source>
        <dbReference type="SAM" id="MobiDB-lite"/>
    </source>
</evidence>